<dbReference type="Proteomes" id="UP000634668">
    <property type="component" value="Unassembled WGS sequence"/>
</dbReference>
<dbReference type="GO" id="GO:0009279">
    <property type="term" value="C:cell outer membrane"/>
    <property type="evidence" value="ECO:0007669"/>
    <property type="project" value="UniProtKB-SubCell"/>
</dbReference>
<dbReference type="Gene3D" id="2.170.130.10">
    <property type="entry name" value="TonB-dependent receptor, plug domain"/>
    <property type="match status" value="1"/>
</dbReference>
<dbReference type="InterPro" id="IPR012910">
    <property type="entry name" value="Plug_dom"/>
</dbReference>
<evidence type="ECO:0000256" key="3">
    <source>
        <dbReference type="ARBA" id="ARBA00022452"/>
    </source>
</evidence>
<comment type="subcellular location">
    <subcellularLocation>
        <location evidence="1 7">Cell outer membrane</location>
        <topology evidence="1 7">Multi-pass membrane protein</topology>
    </subcellularLocation>
</comment>
<feature type="signal peptide" evidence="8">
    <location>
        <begin position="1"/>
        <end position="26"/>
    </location>
</feature>
<dbReference type="InterPro" id="IPR008969">
    <property type="entry name" value="CarboxyPept-like_regulatory"/>
</dbReference>
<dbReference type="PROSITE" id="PS52016">
    <property type="entry name" value="TONB_DEPENDENT_REC_3"/>
    <property type="match status" value="1"/>
</dbReference>
<evidence type="ECO:0000256" key="6">
    <source>
        <dbReference type="ARBA" id="ARBA00023237"/>
    </source>
</evidence>
<keyword evidence="4 7" id="KW-0812">Transmembrane</keyword>
<keyword evidence="5 7" id="KW-0472">Membrane</keyword>
<dbReference type="RefSeq" id="WP_026814453.1">
    <property type="nucleotide sequence ID" value="NZ_BMWP01000028.1"/>
</dbReference>
<dbReference type="InterPro" id="IPR023996">
    <property type="entry name" value="TonB-dep_OMP_SusC/RagA"/>
</dbReference>
<dbReference type="Pfam" id="PF13715">
    <property type="entry name" value="CarbopepD_reg_2"/>
    <property type="match status" value="1"/>
</dbReference>
<organism evidence="10 11">
    <name type="scientific">Arenibacter certesii</name>
    <dbReference type="NCBI Taxonomy" id="228955"/>
    <lineage>
        <taxon>Bacteria</taxon>
        <taxon>Pseudomonadati</taxon>
        <taxon>Bacteroidota</taxon>
        <taxon>Flavobacteriia</taxon>
        <taxon>Flavobacteriales</taxon>
        <taxon>Flavobacteriaceae</taxon>
        <taxon>Arenibacter</taxon>
    </lineage>
</organism>
<comment type="caution">
    <text evidence="10">The sequence shown here is derived from an EMBL/GenBank/DDBJ whole genome shotgun (WGS) entry which is preliminary data.</text>
</comment>
<dbReference type="EMBL" id="BMWP01000028">
    <property type="protein sequence ID" value="GGW45990.1"/>
    <property type="molecule type" value="Genomic_DNA"/>
</dbReference>
<proteinExistence type="inferred from homology"/>
<evidence type="ECO:0000256" key="7">
    <source>
        <dbReference type="PROSITE-ProRule" id="PRU01360"/>
    </source>
</evidence>
<keyword evidence="6 7" id="KW-0998">Cell outer membrane</keyword>
<evidence type="ECO:0000256" key="1">
    <source>
        <dbReference type="ARBA" id="ARBA00004571"/>
    </source>
</evidence>
<reference evidence="10" key="1">
    <citation type="journal article" date="2014" name="Int. J. Syst. Evol. Microbiol.">
        <title>Complete genome sequence of Corynebacterium casei LMG S-19264T (=DSM 44701T), isolated from a smear-ripened cheese.</title>
        <authorList>
            <consortium name="US DOE Joint Genome Institute (JGI-PGF)"/>
            <person name="Walter F."/>
            <person name="Albersmeier A."/>
            <person name="Kalinowski J."/>
            <person name="Ruckert C."/>
        </authorList>
    </citation>
    <scope>NUCLEOTIDE SEQUENCE</scope>
    <source>
        <strain evidence="10">KCTC 12113</strain>
    </source>
</reference>
<evidence type="ECO:0000256" key="8">
    <source>
        <dbReference type="SAM" id="SignalP"/>
    </source>
</evidence>
<evidence type="ECO:0000256" key="4">
    <source>
        <dbReference type="ARBA" id="ARBA00022692"/>
    </source>
</evidence>
<keyword evidence="11" id="KW-1185">Reference proteome</keyword>
<dbReference type="Gene3D" id="2.60.40.1120">
    <property type="entry name" value="Carboxypeptidase-like, regulatory domain"/>
    <property type="match status" value="1"/>
</dbReference>
<sequence>MKKKKNKLLLLFSICILLAIPSNLIAFNNDGSHHYTNSRFNIFQQSISGVVIDDNNMPLPGASVVLMGTTQGVVADFDGKFNIEASEGDVIMVSYIGYETKQITITDETELTVVLNISSSQLEEVVVTALGIKKEKRRIGYAVQEVDGESLQKAVAPNVVESLTGKVAGLTITNNNDFFSNSGIYLRGSKPLIVINGVPSPSTDMWNISSDDIESISVLKAASASALYGSQGLNGAVQITLKTGANAPRGTSVSVNSSTTFQGDFIRYPIPQNQYGPGNAGLYEFGTGAAGGGGINDFDYSIFGPKFDGRLLPQYDSPIDPDTGERIPTPWVSRASDNLGHFMETGIVSNNNVTVQTNGEKGNFIISNTYKHSKATVPGAKLDVNTTRIQGVLNITEDLSLDGSLQYNYQYASNLPRSNYGPHSPIYLLNIWGGTHFDIRDFKDYWVPGKEGVEQHWVENWRYNNLYALAHEWKRPYTKNDILGYLKLNYKLNDHLSAFARTSLNSWSRTQDQEIAVSIYDYSISDRGGRYRHSADNLFESNTDFLINYNNNFFNEEFTVDAGLGGNQRLYRYDDFYATTTQLIVPDVFKLSNSVDKVTPTSYKEKKGVYSGYATLDMAYKNQFYFGVTGRVDNSTTLPKGNNSFFYPSLYFSTVLTDVFSLPEAINFLKLRTAYAKVGGDLGNDRAGGTNGIYSAVNSYSTGDRLRNLPIASYPSVLDNPNLSPSFNTSYEYGIEGKFFNNRVGFDFSYFENNYGPEIFTQRFSETSGYDGIRLNGRTTQRKGMDFTVNLVPIRSDELNWSTIFNFSAYNDYLTSLPPLPDGSPQLQDGRTFVGDELYHYWYNEWERSPEGELVIQSNGAPKSTDVRLDQGSTQPDFTASIFNDISYKNLSLSFLFDGRFGGITYDAYERDLWRSGSHPDAIHPEREQSNIAYANGGDARTMLIPGVKIVSGELSYDPQGNIVEDTRVFEPNDIKAEYQTWASRYKGAWENVLIEKTFIKLREITLTYDMPTKWMEKSFLNSASISLVGRNLIYWTKDDDTFGDMDTYSLSTGDAGLQMPAQRTYGFNINFQF</sequence>
<keyword evidence="2 7" id="KW-0813">Transport</keyword>
<evidence type="ECO:0000256" key="2">
    <source>
        <dbReference type="ARBA" id="ARBA00022448"/>
    </source>
</evidence>
<dbReference type="Pfam" id="PF07715">
    <property type="entry name" value="Plug"/>
    <property type="match status" value="1"/>
</dbReference>
<evidence type="ECO:0000256" key="5">
    <source>
        <dbReference type="ARBA" id="ARBA00023136"/>
    </source>
</evidence>
<feature type="domain" description="TonB-dependent receptor plug" evidence="9">
    <location>
        <begin position="136"/>
        <end position="236"/>
    </location>
</feature>
<protein>
    <submittedName>
        <fullName evidence="10">SusC/RagA family TonB-linked outer membrane protein</fullName>
    </submittedName>
</protein>
<evidence type="ECO:0000313" key="10">
    <source>
        <dbReference type="EMBL" id="GGW45990.1"/>
    </source>
</evidence>
<dbReference type="SUPFAM" id="SSF49464">
    <property type="entry name" value="Carboxypeptidase regulatory domain-like"/>
    <property type="match status" value="1"/>
</dbReference>
<dbReference type="SUPFAM" id="SSF56935">
    <property type="entry name" value="Porins"/>
    <property type="match status" value="1"/>
</dbReference>
<gene>
    <name evidence="10" type="ORF">GCM10007383_32870</name>
</gene>
<evidence type="ECO:0000259" key="9">
    <source>
        <dbReference type="Pfam" id="PF07715"/>
    </source>
</evidence>
<dbReference type="InterPro" id="IPR039426">
    <property type="entry name" value="TonB-dep_rcpt-like"/>
</dbReference>
<reference evidence="10" key="2">
    <citation type="submission" date="2020-09" db="EMBL/GenBank/DDBJ databases">
        <authorList>
            <person name="Sun Q."/>
            <person name="Kim S."/>
        </authorList>
    </citation>
    <scope>NUCLEOTIDE SEQUENCE</scope>
    <source>
        <strain evidence="10">KCTC 12113</strain>
    </source>
</reference>
<name>A0A918MQG0_9FLAO</name>
<feature type="chain" id="PRO_5038033619" evidence="8">
    <location>
        <begin position="27"/>
        <end position="1074"/>
    </location>
</feature>
<keyword evidence="8" id="KW-0732">Signal</keyword>
<keyword evidence="3 7" id="KW-1134">Transmembrane beta strand</keyword>
<dbReference type="InterPro" id="IPR037066">
    <property type="entry name" value="Plug_dom_sf"/>
</dbReference>
<evidence type="ECO:0000313" key="11">
    <source>
        <dbReference type="Proteomes" id="UP000634668"/>
    </source>
</evidence>
<accession>A0A918MQG0</accession>
<dbReference type="InterPro" id="IPR036942">
    <property type="entry name" value="Beta-barrel_TonB_sf"/>
</dbReference>
<comment type="similarity">
    <text evidence="7">Belongs to the TonB-dependent receptor family.</text>
</comment>
<dbReference type="NCBIfam" id="TIGR04056">
    <property type="entry name" value="OMP_RagA_SusC"/>
    <property type="match status" value="1"/>
</dbReference>
<dbReference type="AlphaFoldDB" id="A0A918MQG0"/>
<dbReference type="Gene3D" id="2.40.170.20">
    <property type="entry name" value="TonB-dependent receptor, beta-barrel domain"/>
    <property type="match status" value="1"/>
</dbReference>